<dbReference type="Gene3D" id="2.115.10.20">
    <property type="entry name" value="Glycosyl hydrolase domain, family 43"/>
    <property type="match status" value="1"/>
</dbReference>
<evidence type="ECO:0000259" key="1">
    <source>
        <dbReference type="Pfam" id="PF24793"/>
    </source>
</evidence>
<feature type="domain" description="Glucosamine inositolphosphorylceramide transferase 1 N-terminal" evidence="1">
    <location>
        <begin position="311"/>
        <end position="518"/>
    </location>
</feature>
<dbReference type="SUPFAM" id="SSF53328">
    <property type="entry name" value="Formyltransferase"/>
    <property type="match status" value="1"/>
</dbReference>
<accession>A0A6S6T459</accession>
<protein>
    <recommendedName>
        <fullName evidence="1">Glucosamine inositolphosphorylceramide transferase 1 N-terminal domain-containing protein</fullName>
    </recommendedName>
</protein>
<name>A0A6S6T459_9BACT</name>
<dbReference type="SUPFAM" id="SSF75005">
    <property type="entry name" value="Arabinanase/levansucrase/invertase"/>
    <property type="match status" value="1"/>
</dbReference>
<dbReference type="EMBL" id="CACVAR010000195">
    <property type="protein sequence ID" value="CAA6809736.1"/>
    <property type="molecule type" value="Genomic_DNA"/>
</dbReference>
<dbReference type="AlphaFoldDB" id="A0A6S6T459"/>
<dbReference type="InterPro" id="IPR056442">
    <property type="entry name" value="GINT1_N"/>
</dbReference>
<dbReference type="InterPro" id="IPR036477">
    <property type="entry name" value="Formyl_transf_N_sf"/>
</dbReference>
<evidence type="ECO:0000313" key="2">
    <source>
        <dbReference type="EMBL" id="CAA6809736.1"/>
    </source>
</evidence>
<reference evidence="2" key="1">
    <citation type="submission" date="2020-01" db="EMBL/GenBank/DDBJ databases">
        <authorList>
            <person name="Meier V. D."/>
            <person name="Meier V D."/>
        </authorList>
    </citation>
    <scope>NUCLEOTIDE SEQUENCE</scope>
    <source>
        <strain evidence="2">HLG_WM_MAG_03</strain>
    </source>
</reference>
<dbReference type="InterPro" id="IPR023296">
    <property type="entry name" value="Glyco_hydro_beta-prop_sf"/>
</dbReference>
<sequence length="554" mass="65826">MKKKIKIGLLINTYNLPIWEYIIIRKLMNSHHSDIKLIIKNDTRNNKKLLKKIKNHWKHFVYLLYIKLDKQIFKLKNSPSELKDSKNLLKKITEIKVEPVSTKFSDKFKKKDIDDIKSHDLDILIRFGFGILRGEILKSSKYGVWSYHHGDNSINRGGPAGFWEVIEGIGTTGSILQILTEDLDAGKILYKSSSKTDEFSINRNKHNYYWKSLSFLPRKIEELYNIGEDAFFKKVDYENRYPTFYSNRLYSKDNFCNIKMSILFLHNILKMLYKKIYIKIFLEQWILLFSLENGLSTSFWRFKKIIPPKDRFYADPFIVKRDETYYIFIEEALYSTEKGHISVIEMNSKGEYKPPVTIIDKPYHLSYPHIIELADKYFMIPESNKNKTIELYECINFPYEWEFKMNLMEEVTAVDSTLFFYNDKWWLFCNMIEHPEASLNDELYLFYADKLETTEWVAHPMNPIISDVTKSRPAGNIFMHKDKIIRPSQNSTSKYGYGMTMNEIVTLNEKEYAEVKFSSIEPNWNKKILRTHTFNHTGNLTIIDGRFKRKRTLL</sequence>
<organism evidence="2">
    <name type="scientific">uncultured Sulfurovum sp</name>
    <dbReference type="NCBI Taxonomy" id="269237"/>
    <lineage>
        <taxon>Bacteria</taxon>
        <taxon>Pseudomonadati</taxon>
        <taxon>Campylobacterota</taxon>
        <taxon>Epsilonproteobacteria</taxon>
        <taxon>Campylobacterales</taxon>
        <taxon>Sulfurovaceae</taxon>
        <taxon>Sulfurovum</taxon>
        <taxon>environmental samples</taxon>
    </lineage>
</organism>
<dbReference type="Pfam" id="PF24793">
    <property type="entry name" value="GINT1_N"/>
    <property type="match status" value="1"/>
</dbReference>
<dbReference type="Gene3D" id="3.40.50.170">
    <property type="entry name" value="Formyl transferase, N-terminal domain"/>
    <property type="match status" value="1"/>
</dbReference>
<gene>
    <name evidence="2" type="ORF">HELGO_WM39844</name>
</gene>
<proteinExistence type="predicted"/>